<dbReference type="OrthoDB" id="6692864at2759"/>
<dbReference type="Proteomes" id="UP000054516">
    <property type="component" value="Unassembled WGS sequence"/>
</dbReference>
<keyword evidence="7 12" id="KW-1133">Transmembrane helix</keyword>
<evidence type="ECO:0000256" key="2">
    <source>
        <dbReference type="ARBA" id="ARBA00004370"/>
    </source>
</evidence>
<evidence type="ECO:0000256" key="3">
    <source>
        <dbReference type="ARBA" id="ARBA00010617"/>
    </source>
</evidence>
<evidence type="ECO:0000313" key="14">
    <source>
        <dbReference type="Proteomes" id="UP000054516"/>
    </source>
</evidence>
<evidence type="ECO:0000256" key="8">
    <source>
        <dbReference type="ARBA" id="ARBA00023002"/>
    </source>
</evidence>
<dbReference type="Gene3D" id="1.10.630.10">
    <property type="entry name" value="Cytochrome P450"/>
    <property type="match status" value="1"/>
</dbReference>
<evidence type="ECO:0000256" key="4">
    <source>
        <dbReference type="ARBA" id="ARBA00022617"/>
    </source>
</evidence>
<keyword evidence="4" id="KW-0349">Heme</keyword>
<evidence type="ECO:0000256" key="12">
    <source>
        <dbReference type="SAM" id="Phobius"/>
    </source>
</evidence>
<dbReference type="PANTHER" id="PTHR24305:SF112">
    <property type="entry name" value="L-ORNITHINE-N5-MONOOXYGENASE (EUROFUNG)"/>
    <property type="match status" value="1"/>
</dbReference>
<keyword evidence="10" id="KW-0503">Monooxygenase</keyword>
<evidence type="ECO:0000256" key="10">
    <source>
        <dbReference type="ARBA" id="ARBA00023033"/>
    </source>
</evidence>
<keyword evidence="5 12" id="KW-0812">Transmembrane</keyword>
<organism evidence="13">
    <name type="scientific">Rosellinia necatrix</name>
    <name type="common">White root-rot fungus</name>
    <dbReference type="NCBI Taxonomy" id="77044"/>
    <lineage>
        <taxon>Eukaryota</taxon>
        <taxon>Fungi</taxon>
        <taxon>Dikarya</taxon>
        <taxon>Ascomycota</taxon>
        <taxon>Pezizomycotina</taxon>
        <taxon>Sordariomycetes</taxon>
        <taxon>Xylariomycetidae</taxon>
        <taxon>Xylariales</taxon>
        <taxon>Xylariaceae</taxon>
        <taxon>Rosellinia</taxon>
    </lineage>
</organism>
<dbReference type="OMA" id="CKISSAW"/>
<dbReference type="SUPFAM" id="SSF48264">
    <property type="entry name" value="Cytochrome P450"/>
    <property type="match status" value="1"/>
</dbReference>
<accession>A0A1S8A707</accession>
<protein>
    <submittedName>
        <fullName evidence="13">Putative cytochrome P450</fullName>
    </submittedName>
</protein>
<dbReference type="EMBL" id="DF977456">
    <property type="protein sequence ID" value="GAW25695.1"/>
    <property type="molecule type" value="Genomic_DNA"/>
</dbReference>
<keyword evidence="9" id="KW-0408">Iron</keyword>
<evidence type="ECO:0000256" key="6">
    <source>
        <dbReference type="ARBA" id="ARBA00022723"/>
    </source>
</evidence>
<reference evidence="13" key="1">
    <citation type="submission" date="2016-03" db="EMBL/GenBank/DDBJ databases">
        <title>Draft genome sequence of Rosellinia necatrix.</title>
        <authorList>
            <person name="Kanematsu S."/>
        </authorList>
    </citation>
    <scope>NUCLEOTIDE SEQUENCE [LARGE SCALE GENOMIC DNA]</scope>
    <source>
        <strain evidence="13">W97</strain>
    </source>
</reference>
<dbReference type="AlphaFoldDB" id="A0A1S8A707"/>
<feature type="transmembrane region" description="Helical" evidence="12">
    <location>
        <begin position="6"/>
        <end position="24"/>
    </location>
</feature>
<keyword evidence="8" id="KW-0560">Oxidoreductase</keyword>
<proteinExistence type="inferred from homology"/>
<dbReference type="GO" id="GO:0004497">
    <property type="term" value="F:monooxygenase activity"/>
    <property type="evidence" value="ECO:0007669"/>
    <property type="project" value="UniProtKB-KW"/>
</dbReference>
<dbReference type="InterPro" id="IPR050121">
    <property type="entry name" value="Cytochrome_P450_monoxygenase"/>
</dbReference>
<evidence type="ECO:0000313" key="13">
    <source>
        <dbReference type="EMBL" id="GAW25695.1"/>
    </source>
</evidence>
<comment type="subcellular location">
    <subcellularLocation>
        <location evidence="2">Membrane</location>
    </subcellularLocation>
</comment>
<evidence type="ECO:0000256" key="5">
    <source>
        <dbReference type="ARBA" id="ARBA00022692"/>
    </source>
</evidence>
<gene>
    <name evidence="13" type="ORF">SAMD00023353_1101140</name>
</gene>
<dbReference type="GO" id="GO:0020037">
    <property type="term" value="F:heme binding"/>
    <property type="evidence" value="ECO:0007669"/>
    <property type="project" value="InterPro"/>
</dbReference>
<comment type="similarity">
    <text evidence="3">Belongs to the cytochrome P450 family.</text>
</comment>
<dbReference type="PANTHER" id="PTHR24305">
    <property type="entry name" value="CYTOCHROME P450"/>
    <property type="match status" value="1"/>
</dbReference>
<feature type="transmembrane region" description="Helical" evidence="12">
    <location>
        <begin position="64"/>
        <end position="85"/>
    </location>
</feature>
<dbReference type="InterPro" id="IPR036396">
    <property type="entry name" value="Cyt_P450_sf"/>
</dbReference>
<keyword evidence="6" id="KW-0479">Metal-binding</keyword>
<keyword evidence="11 12" id="KW-0472">Membrane</keyword>
<feature type="transmembrane region" description="Helical" evidence="12">
    <location>
        <begin position="33"/>
        <end position="52"/>
    </location>
</feature>
<evidence type="ECO:0000256" key="1">
    <source>
        <dbReference type="ARBA" id="ARBA00001971"/>
    </source>
</evidence>
<dbReference type="GO" id="GO:0016020">
    <property type="term" value="C:membrane"/>
    <property type="evidence" value="ECO:0007669"/>
    <property type="project" value="UniProtKB-SubCell"/>
</dbReference>
<comment type="cofactor">
    <cofactor evidence="1">
        <name>heme</name>
        <dbReference type="ChEBI" id="CHEBI:30413"/>
    </cofactor>
</comment>
<dbReference type="GO" id="GO:0016705">
    <property type="term" value="F:oxidoreductase activity, acting on paired donors, with incorporation or reduction of molecular oxygen"/>
    <property type="evidence" value="ECO:0007669"/>
    <property type="project" value="InterPro"/>
</dbReference>
<sequence>MESLVPVAALVAGITSHVAFFRVGEHHMYGNKCILASIAGFALSTTVQFHLFQLSANAAVLRTIVIASSYLGGLYSSIVIFRLFFHPLSRFPGPLGCKISSAWFATYLAGRDVFRQLVKLHQEHGNFVQFGSNDLSISHPKAVQAIYDLDSGCSKSNFYDLTRPMVSLQSTRDDAFHSRRRRIWSAAFGNKNLRDYDVRMAPCRGLLIKTIEGSGGLLMAGAGLRKYVNY</sequence>
<evidence type="ECO:0000256" key="11">
    <source>
        <dbReference type="ARBA" id="ARBA00023136"/>
    </source>
</evidence>
<dbReference type="STRING" id="77044.A0A1S8A707"/>
<evidence type="ECO:0000256" key="9">
    <source>
        <dbReference type="ARBA" id="ARBA00023004"/>
    </source>
</evidence>
<name>A0A1S8A707_ROSNE</name>
<keyword evidence="14" id="KW-1185">Reference proteome</keyword>
<evidence type="ECO:0000256" key="7">
    <source>
        <dbReference type="ARBA" id="ARBA00022989"/>
    </source>
</evidence>
<dbReference type="GO" id="GO:0005506">
    <property type="term" value="F:iron ion binding"/>
    <property type="evidence" value="ECO:0007669"/>
    <property type="project" value="InterPro"/>
</dbReference>